<evidence type="ECO:0000256" key="1">
    <source>
        <dbReference type="ARBA" id="ARBA00003456"/>
    </source>
</evidence>
<dbReference type="InterPro" id="IPR023632">
    <property type="entry name" value="ATP_synth_F1_gsu_CS"/>
</dbReference>
<dbReference type="NCBIfam" id="TIGR01146">
    <property type="entry name" value="ATPsyn_F1gamma"/>
    <property type="match status" value="1"/>
</dbReference>
<evidence type="ECO:0000256" key="5">
    <source>
        <dbReference type="ARBA" id="ARBA00022781"/>
    </source>
</evidence>
<dbReference type="EMBL" id="SMAL01000009">
    <property type="protein sequence ID" value="TCT13086.1"/>
    <property type="molecule type" value="Genomic_DNA"/>
</dbReference>
<comment type="caution">
    <text evidence="11">The sequence shown here is derived from an EMBL/GenBank/DDBJ whole genome shotgun (WGS) entry which is preliminary data.</text>
</comment>
<dbReference type="InterPro" id="IPR035968">
    <property type="entry name" value="ATP_synth_F1_ATPase_gsu"/>
</dbReference>
<dbReference type="FunFam" id="1.10.287.80:FF:000001">
    <property type="entry name" value="ATP synthase gamma chain"/>
    <property type="match status" value="1"/>
</dbReference>
<dbReference type="InterPro" id="IPR000131">
    <property type="entry name" value="ATP_synth_F1_gsu"/>
</dbReference>
<dbReference type="PANTHER" id="PTHR11693">
    <property type="entry name" value="ATP SYNTHASE GAMMA CHAIN"/>
    <property type="match status" value="1"/>
</dbReference>
<evidence type="ECO:0000256" key="9">
    <source>
        <dbReference type="ARBA" id="ARBA00023310"/>
    </source>
</evidence>
<reference evidence="11 12" key="1">
    <citation type="submission" date="2019-03" db="EMBL/GenBank/DDBJ databases">
        <title>Genomic Encyclopedia of Type Strains, Phase IV (KMG-IV): sequencing the most valuable type-strain genomes for metagenomic binning, comparative biology and taxonomic classification.</title>
        <authorList>
            <person name="Goeker M."/>
        </authorList>
    </citation>
    <scope>NUCLEOTIDE SEQUENCE [LARGE SCALE GENOMIC DNA]</scope>
    <source>
        <strain evidence="11 12">DSM 24629</strain>
    </source>
</reference>
<protein>
    <recommendedName>
        <fullName evidence="10">ATP synthase gamma chain</fullName>
    </recommendedName>
    <alternativeName>
        <fullName evidence="10">ATP synthase F1 sector gamma subunit</fullName>
    </alternativeName>
    <alternativeName>
        <fullName evidence="10">F-ATPase gamma subunit</fullName>
    </alternativeName>
</protein>
<dbReference type="GO" id="GO:0045259">
    <property type="term" value="C:proton-transporting ATP synthase complex"/>
    <property type="evidence" value="ECO:0007669"/>
    <property type="project" value="UniProtKB-KW"/>
</dbReference>
<dbReference type="GO" id="GO:0005524">
    <property type="term" value="F:ATP binding"/>
    <property type="evidence" value="ECO:0007669"/>
    <property type="project" value="UniProtKB-UniRule"/>
</dbReference>
<keyword evidence="12" id="KW-1185">Reference proteome</keyword>
<dbReference type="OrthoDB" id="9812769at2"/>
<dbReference type="HAMAP" id="MF_00815">
    <property type="entry name" value="ATP_synth_gamma_bact"/>
    <property type="match status" value="1"/>
</dbReference>
<evidence type="ECO:0000256" key="10">
    <source>
        <dbReference type="HAMAP-Rule" id="MF_00815"/>
    </source>
</evidence>
<dbReference type="PRINTS" id="PR00126">
    <property type="entry name" value="ATPASEGAMMA"/>
</dbReference>
<dbReference type="PANTHER" id="PTHR11693:SF22">
    <property type="entry name" value="ATP SYNTHASE SUBUNIT GAMMA, MITOCHONDRIAL"/>
    <property type="match status" value="1"/>
</dbReference>
<dbReference type="Gene3D" id="1.10.287.80">
    <property type="entry name" value="ATP synthase, gamma subunit, helix hairpin domain"/>
    <property type="match status" value="1"/>
</dbReference>
<keyword evidence="5 10" id="KW-0375">Hydrogen ion transport</keyword>
<organism evidence="11 12">
    <name type="scientific">Natranaerovirga pectinivora</name>
    <dbReference type="NCBI Taxonomy" id="682400"/>
    <lineage>
        <taxon>Bacteria</taxon>
        <taxon>Bacillati</taxon>
        <taxon>Bacillota</taxon>
        <taxon>Clostridia</taxon>
        <taxon>Lachnospirales</taxon>
        <taxon>Natranaerovirgaceae</taxon>
        <taxon>Natranaerovirga</taxon>
    </lineage>
</organism>
<accession>A0A4R3MM76</accession>
<evidence type="ECO:0000256" key="6">
    <source>
        <dbReference type="ARBA" id="ARBA00023065"/>
    </source>
</evidence>
<comment type="similarity">
    <text evidence="3 10">Belongs to the ATPase gamma chain family.</text>
</comment>
<dbReference type="PROSITE" id="PS00153">
    <property type="entry name" value="ATPASE_GAMMA"/>
    <property type="match status" value="1"/>
</dbReference>
<dbReference type="GO" id="GO:0005886">
    <property type="term" value="C:plasma membrane"/>
    <property type="evidence" value="ECO:0007669"/>
    <property type="project" value="UniProtKB-SubCell"/>
</dbReference>
<dbReference type="CDD" id="cd12151">
    <property type="entry name" value="F1-ATPase_gamma"/>
    <property type="match status" value="1"/>
</dbReference>
<keyword evidence="7 10" id="KW-0472">Membrane</keyword>
<evidence type="ECO:0000313" key="11">
    <source>
        <dbReference type="EMBL" id="TCT13086.1"/>
    </source>
</evidence>
<dbReference type="Proteomes" id="UP000294902">
    <property type="component" value="Unassembled WGS sequence"/>
</dbReference>
<evidence type="ECO:0000256" key="8">
    <source>
        <dbReference type="ARBA" id="ARBA00023196"/>
    </source>
</evidence>
<comment type="subunit">
    <text evidence="10">F-type ATPases have 2 components, CF(1) - the catalytic core - and CF(0) - the membrane proton channel. CF(1) has five subunits: alpha(3), beta(3), gamma(1), delta(1), epsilon(1). CF(0) has three main subunits: a, b and c.</text>
</comment>
<dbReference type="RefSeq" id="WP_132253389.1">
    <property type="nucleotide sequence ID" value="NZ_SMAL01000009.1"/>
</dbReference>
<keyword evidence="8 10" id="KW-0139">CF(1)</keyword>
<dbReference type="AlphaFoldDB" id="A0A4R3MM76"/>
<keyword evidence="9 10" id="KW-0066">ATP synthesis</keyword>
<evidence type="ECO:0000256" key="4">
    <source>
        <dbReference type="ARBA" id="ARBA00022448"/>
    </source>
</evidence>
<keyword evidence="6 10" id="KW-0406">Ion transport</keyword>
<evidence type="ECO:0000256" key="7">
    <source>
        <dbReference type="ARBA" id="ARBA00023136"/>
    </source>
</evidence>
<keyword evidence="10" id="KW-1003">Cell membrane</keyword>
<sequence>MASIRDIKRRKTSIQSTQQITKAMKLVATAKLQKAKVKAEETREYFNKMYETVTSILSQTGDIDHQYLASRNGDKKGYIVITSNRGLAGGYNANIIKQVLNNGVSKENIAVYSAGKKGKDGLRRRGYSIEQDFSEMVEGPTYNDAVSIGKVVLEDYLNNKIDEIYLVYTGFVSTISQEAKTIKLLPIESSNQDTNKSVALMNYEPSEEDVLDVMIPRYVYSLIYGGLVESVASEQGARMTAMDSATSNANDMIEDLSLEYNRARQASITQEISEIVGGAEALK</sequence>
<dbReference type="SUPFAM" id="SSF52943">
    <property type="entry name" value="ATP synthase (F1-ATPase), gamma subunit"/>
    <property type="match status" value="1"/>
</dbReference>
<comment type="subcellular location">
    <subcellularLocation>
        <location evidence="10">Cell membrane</location>
        <topology evidence="10">Peripheral membrane protein</topology>
    </subcellularLocation>
    <subcellularLocation>
        <location evidence="2">Membrane</location>
        <topology evidence="2">Peripheral membrane protein</topology>
    </subcellularLocation>
</comment>
<evidence type="ECO:0000256" key="2">
    <source>
        <dbReference type="ARBA" id="ARBA00004170"/>
    </source>
</evidence>
<dbReference type="GO" id="GO:0046933">
    <property type="term" value="F:proton-transporting ATP synthase activity, rotational mechanism"/>
    <property type="evidence" value="ECO:0007669"/>
    <property type="project" value="UniProtKB-UniRule"/>
</dbReference>
<name>A0A4R3MM76_9FIRM</name>
<dbReference type="Pfam" id="PF00231">
    <property type="entry name" value="ATP-synt"/>
    <property type="match status" value="1"/>
</dbReference>
<evidence type="ECO:0000256" key="3">
    <source>
        <dbReference type="ARBA" id="ARBA00007681"/>
    </source>
</evidence>
<evidence type="ECO:0000313" key="12">
    <source>
        <dbReference type="Proteomes" id="UP000294902"/>
    </source>
</evidence>
<gene>
    <name evidence="10" type="primary">atpG</name>
    <name evidence="11" type="ORF">EDC18_10949</name>
</gene>
<dbReference type="Gene3D" id="3.40.1380.10">
    <property type="match status" value="1"/>
</dbReference>
<proteinExistence type="inferred from homology"/>
<comment type="function">
    <text evidence="1 10">Produces ATP from ADP in the presence of a proton gradient across the membrane. The gamma chain is believed to be important in regulating ATPase activity and the flow of protons through the CF(0) complex.</text>
</comment>
<keyword evidence="4 10" id="KW-0813">Transport</keyword>
<dbReference type="GO" id="GO:0042777">
    <property type="term" value="P:proton motive force-driven plasma membrane ATP synthesis"/>
    <property type="evidence" value="ECO:0007669"/>
    <property type="project" value="UniProtKB-UniRule"/>
</dbReference>